<organism evidence="6 7">
    <name type="scientific">Brotonthovivens ammoniilytica</name>
    <dbReference type="NCBI Taxonomy" id="2981725"/>
    <lineage>
        <taxon>Bacteria</taxon>
        <taxon>Bacillati</taxon>
        <taxon>Bacillota</taxon>
        <taxon>Clostridia</taxon>
        <taxon>Lachnospirales</taxon>
        <taxon>Lachnospiraceae</taxon>
        <taxon>Brotonthovivens</taxon>
    </lineage>
</organism>
<evidence type="ECO:0000256" key="4">
    <source>
        <dbReference type="ARBA" id="ARBA00023163"/>
    </source>
</evidence>
<protein>
    <submittedName>
        <fullName evidence="6">LysR family transcriptional regulator</fullName>
    </submittedName>
</protein>
<evidence type="ECO:0000256" key="3">
    <source>
        <dbReference type="ARBA" id="ARBA00023125"/>
    </source>
</evidence>
<comment type="caution">
    <text evidence="6">The sequence shown here is derived from an EMBL/GenBank/DDBJ whole genome shotgun (WGS) entry which is preliminary data.</text>
</comment>
<dbReference type="PRINTS" id="PR00039">
    <property type="entry name" value="HTHLYSR"/>
</dbReference>
<evidence type="ECO:0000313" key="6">
    <source>
        <dbReference type="EMBL" id="MCU6761665.1"/>
    </source>
</evidence>
<evidence type="ECO:0000259" key="5">
    <source>
        <dbReference type="PROSITE" id="PS50931"/>
    </source>
</evidence>
<gene>
    <name evidence="6" type="ORF">OCV88_04835</name>
</gene>
<dbReference type="EMBL" id="JAOQJQ010000002">
    <property type="protein sequence ID" value="MCU6761665.1"/>
    <property type="molecule type" value="Genomic_DNA"/>
</dbReference>
<evidence type="ECO:0000256" key="2">
    <source>
        <dbReference type="ARBA" id="ARBA00023015"/>
    </source>
</evidence>
<evidence type="ECO:0000313" key="7">
    <source>
        <dbReference type="Proteomes" id="UP001652442"/>
    </source>
</evidence>
<keyword evidence="2" id="KW-0805">Transcription regulation</keyword>
<dbReference type="SUPFAM" id="SSF46785">
    <property type="entry name" value="Winged helix' DNA-binding domain"/>
    <property type="match status" value="1"/>
</dbReference>
<keyword evidence="4" id="KW-0804">Transcription</keyword>
<dbReference type="SUPFAM" id="SSF53850">
    <property type="entry name" value="Periplasmic binding protein-like II"/>
    <property type="match status" value="1"/>
</dbReference>
<keyword evidence="3" id="KW-0238">DNA-binding</keyword>
<dbReference type="Proteomes" id="UP001652442">
    <property type="component" value="Unassembled WGS sequence"/>
</dbReference>
<dbReference type="Pfam" id="PF03466">
    <property type="entry name" value="LysR_substrate"/>
    <property type="match status" value="1"/>
</dbReference>
<dbReference type="PANTHER" id="PTHR30346:SF0">
    <property type="entry name" value="HCA OPERON TRANSCRIPTIONAL ACTIVATOR HCAR"/>
    <property type="match status" value="1"/>
</dbReference>
<dbReference type="RefSeq" id="WP_158424454.1">
    <property type="nucleotide sequence ID" value="NZ_JAOQJQ010000002.1"/>
</dbReference>
<evidence type="ECO:0000256" key="1">
    <source>
        <dbReference type="ARBA" id="ARBA00009437"/>
    </source>
</evidence>
<dbReference type="InterPro" id="IPR000847">
    <property type="entry name" value="LysR_HTH_N"/>
</dbReference>
<keyword evidence="7" id="KW-1185">Reference proteome</keyword>
<feature type="domain" description="HTH lysR-type" evidence="5">
    <location>
        <begin position="8"/>
        <end position="65"/>
    </location>
</feature>
<dbReference type="Gene3D" id="3.40.190.10">
    <property type="entry name" value="Periplasmic binding protein-like II"/>
    <property type="match status" value="2"/>
</dbReference>
<sequence>MNFTLAPITIQQIIVFLQVVESNGFAKASNILHMTQSAVSKSIAKLEKELEINLFIRTTRELHLTEPGKLLYKEWKIQMEGMHTAYANACSLQNHQNTTLRIGLLNTARPERYFWDIEKNFSEKYPQVKLELESEYMTDLEVRLIENYYDAIMIPDFERFILEENKLCWKWAARSFAYVIIPVQNPLSQKKELYTKDLLTQSFVSLNNVQSSSYLRDLKERFSDYDTIPQIEIHYKNAFDIRYLFRPDSGILMADAYFDYQEGNGFVKVPVMDQFNGIICGWNPANQNPYLQKFLNILPKSD</sequence>
<accession>A0ABT2THJ0</accession>
<name>A0ABT2THJ0_9FIRM</name>
<dbReference type="InterPro" id="IPR036388">
    <property type="entry name" value="WH-like_DNA-bd_sf"/>
</dbReference>
<dbReference type="PROSITE" id="PS50931">
    <property type="entry name" value="HTH_LYSR"/>
    <property type="match status" value="1"/>
</dbReference>
<dbReference type="InterPro" id="IPR036390">
    <property type="entry name" value="WH_DNA-bd_sf"/>
</dbReference>
<proteinExistence type="inferred from homology"/>
<dbReference type="InterPro" id="IPR005119">
    <property type="entry name" value="LysR_subst-bd"/>
</dbReference>
<comment type="similarity">
    <text evidence="1">Belongs to the LysR transcriptional regulatory family.</text>
</comment>
<reference evidence="6 7" key="1">
    <citation type="journal article" date="2021" name="ISME Commun">
        <title>Automated analysis of genomic sequences facilitates high-throughput and comprehensive description of bacteria.</title>
        <authorList>
            <person name="Hitch T.C.A."/>
        </authorList>
    </citation>
    <scope>NUCLEOTIDE SEQUENCE [LARGE SCALE GENOMIC DNA]</scope>
    <source>
        <strain evidence="6 7">Sanger_109</strain>
    </source>
</reference>
<dbReference type="Pfam" id="PF00126">
    <property type="entry name" value="HTH_1"/>
    <property type="match status" value="1"/>
</dbReference>
<dbReference type="PANTHER" id="PTHR30346">
    <property type="entry name" value="TRANSCRIPTIONAL DUAL REGULATOR HCAR-RELATED"/>
    <property type="match status" value="1"/>
</dbReference>
<dbReference type="Gene3D" id="1.10.10.10">
    <property type="entry name" value="Winged helix-like DNA-binding domain superfamily/Winged helix DNA-binding domain"/>
    <property type="match status" value="1"/>
</dbReference>